<evidence type="ECO:0000313" key="5">
    <source>
        <dbReference type="Proteomes" id="UP001521116"/>
    </source>
</evidence>
<dbReference type="Pfam" id="PF01425">
    <property type="entry name" value="Amidase"/>
    <property type="match status" value="1"/>
</dbReference>
<gene>
    <name evidence="4" type="ORF">SLS56_003708</name>
</gene>
<evidence type="ECO:0000259" key="2">
    <source>
        <dbReference type="Pfam" id="PF01425"/>
    </source>
</evidence>
<dbReference type="EMBL" id="JAJVDC020000031">
    <property type="protein sequence ID" value="KAL1632293.1"/>
    <property type="molecule type" value="Genomic_DNA"/>
</dbReference>
<reference evidence="4 5" key="1">
    <citation type="submission" date="2024-02" db="EMBL/GenBank/DDBJ databases">
        <title>De novo assembly and annotation of 12 fungi associated with fruit tree decline syndrome in Ontario, Canada.</title>
        <authorList>
            <person name="Sulman M."/>
            <person name="Ellouze W."/>
            <person name="Ilyukhin E."/>
        </authorList>
    </citation>
    <scope>NUCLEOTIDE SEQUENCE [LARGE SCALE GENOMIC DNA]</scope>
    <source>
        <strain evidence="4 5">M1-105</strain>
    </source>
</reference>
<feature type="chain" id="PRO_5045831353" description="Amidase" evidence="1">
    <location>
        <begin position="29"/>
        <end position="681"/>
    </location>
</feature>
<feature type="signal peptide" evidence="1">
    <location>
        <begin position="1"/>
        <end position="28"/>
    </location>
</feature>
<organism evidence="4 5">
    <name type="scientific">Neofusicoccum ribis</name>
    <dbReference type="NCBI Taxonomy" id="45134"/>
    <lineage>
        <taxon>Eukaryota</taxon>
        <taxon>Fungi</taxon>
        <taxon>Dikarya</taxon>
        <taxon>Ascomycota</taxon>
        <taxon>Pezizomycotina</taxon>
        <taxon>Dothideomycetes</taxon>
        <taxon>Dothideomycetes incertae sedis</taxon>
        <taxon>Botryosphaeriales</taxon>
        <taxon>Botryosphaeriaceae</taxon>
        <taxon>Neofusicoccum</taxon>
    </lineage>
</organism>
<dbReference type="Gene3D" id="3.90.1300.10">
    <property type="entry name" value="Amidase signature (AS) domain"/>
    <property type="match status" value="1"/>
</dbReference>
<dbReference type="PROSITE" id="PS51257">
    <property type="entry name" value="PROKAR_LIPOPROTEIN"/>
    <property type="match status" value="1"/>
</dbReference>
<name>A0ABR3SY78_9PEZI</name>
<dbReference type="InterPro" id="IPR023631">
    <property type="entry name" value="Amidase_dom"/>
</dbReference>
<keyword evidence="5" id="KW-1185">Reference proteome</keyword>
<dbReference type="PANTHER" id="PTHR46310:SF7">
    <property type="entry name" value="AMIDASE 1"/>
    <property type="match status" value="1"/>
</dbReference>
<dbReference type="InterPro" id="IPR058329">
    <property type="entry name" value="Arp1_N"/>
</dbReference>
<evidence type="ECO:0000256" key="1">
    <source>
        <dbReference type="SAM" id="SignalP"/>
    </source>
</evidence>
<feature type="domain" description="Scytalone dehydratase-like protein Arp1 N-terminal" evidence="3">
    <location>
        <begin position="67"/>
        <end position="173"/>
    </location>
</feature>
<evidence type="ECO:0000313" key="4">
    <source>
        <dbReference type="EMBL" id="KAL1632293.1"/>
    </source>
</evidence>
<dbReference type="SUPFAM" id="SSF75304">
    <property type="entry name" value="Amidase signature (AS) enzymes"/>
    <property type="match status" value="1"/>
</dbReference>
<proteinExistence type="predicted"/>
<evidence type="ECO:0008006" key="6">
    <source>
        <dbReference type="Google" id="ProtNLM"/>
    </source>
</evidence>
<dbReference type="Proteomes" id="UP001521116">
    <property type="component" value="Unassembled WGS sequence"/>
</dbReference>
<accession>A0ABR3SY78</accession>
<dbReference type="InterPro" id="IPR036928">
    <property type="entry name" value="AS_sf"/>
</dbReference>
<feature type="domain" description="Amidase" evidence="2">
    <location>
        <begin position="217"/>
        <end position="377"/>
    </location>
</feature>
<evidence type="ECO:0000259" key="3">
    <source>
        <dbReference type="Pfam" id="PF26053"/>
    </source>
</evidence>
<dbReference type="PANTHER" id="PTHR46310">
    <property type="entry name" value="AMIDASE 1"/>
    <property type="match status" value="1"/>
</dbReference>
<comment type="caution">
    <text evidence="4">The sequence shown here is derived from an EMBL/GenBank/DDBJ whole genome shotgun (WGS) entry which is preliminary data.</text>
</comment>
<dbReference type="Pfam" id="PF26053">
    <property type="entry name" value="DUF8016"/>
    <property type="match status" value="1"/>
</dbReference>
<protein>
    <recommendedName>
        <fullName evidence="6">Amidase</fullName>
    </recommendedName>
</protein>
<keyword evidence="1" id="KW-0732">Signal</keyword>
<sequence length="681" mass="73412">MLERIRWPASLAASHLFAAFTILGCSAAALVDNGKVVTLNSVSYYHGGIPVAQLSGLSFPALQDEFPGQDTLPLTVIHTGASVSLSVQDYNATLSGFRNQDDVFQDGFLQAIYVLQSGLSNVSTAELDACASFSRKVYMTKVFMTSGMSTPIPSGPYFISMATGNIFKAYRLYTDEYLAFTQPAVGDERDGFLPLSATSEDLMTRSVAVPSRLYYTRSASQPLAGLRLAVKDIFHVKGLRTSGGSRAYYYTYGRQNTTAASIQRLLDLGAVFVGKTGTAQFANGDRPTADWVDVHCPFNPRGDGYQVPSGSSSGSAVAIAAYNWLDMAVGSDTGGSMRSPARLNGVFGNRPSTGAVSMDGVLPLSPHLDTAGVFTRSPALWSHITRHWYHGGSATATNFSAYPRSIYVSTNSTSTATPEALALLDAFVQQLERLLNTTHTATNISQHWAATAQNTTSSLPTFLNQTYAILTATDQRALLATPFLAAHAALHANTTPYINPDARSRWAWAAAVPPATHAAALRNATAFRRWWRATLGRPDAAACSEGVYVHMAAAGAPAYRDAYVAPRVAPPLGAKLGASYVRSRVKKELDRVNPSMLSSTFKSCPSFLFCSRSIDFCLKINQLGSYPKISFDGRCLERGHASVFSRISVDVRSGLKEFLNDVHVTYFNCFLKCSSSENVQS</sequence>